<dbReference type="Gene3D" id="2.10.240.10">
    <property type="entry name" value="Dihydroorotate dehydrogenase, electron transfer subunit"/>
    <property type="match status" value="1"/>
</dbReference>
<dbReference type="Pfam" id="PF10418">
    <property type="entry name" value="DHODB_Fe-S_bind"/>
    <property type="match status" value="1"/>
</dbReference>
<dbReference type="SUPFAM" id="SSF52343">
    <property type="entry name" value="Ferredoxin reductase-like, C-terminal NADP-linked domain"/>
    <property type="match status" value="1"/>
</dbReference>
<dbReference type="InterPro" id="IPR039261">
    <property type="entry name" value="FNR_nucleotide-bd"/>
</dbReference>
<dbReference type="InterPro" id="IPR050353">
    <property type="entry name" value="PyrK_electron_transfer"/>
</dbReference>
<accession>A0A485M692</accession>
<keyword evidence="8" id="KW-0249">Electron transport</keyword>
<dbReference type="PIRSF" id="PIRSF006816">
    <property type="entry name" value="Cyc3_hyd_g"/>
    <property type="match status" value="1"/>
</dbReference>
<keyword evidence="6" id="KW-0274">FAD</keyword>
<keyword evidence="4" id="KW-0001">2Fe-2S</keyword>
<dbReference type="GO" id="GO:0006221">
    <property type="term" value="P:pyrimidine nucleotide biosynthetic process"/>
    <property type="evidence" value="ECO:0007669"/>
    <property type="project" value="UniProtKB-KW"/>
</dbReference>
<evidence type="ECO:0000256" key="9">
    <source>
        <dbReference type="ARBA" id="ARBA00023004"/>
    </source>
</evidence>
<keyword evidence="3" id="KW-0285">Flavoprotein</keyword>
<dbReference type="InterPro" id="IPR012165">
    <property type="entry name" value="Cyt_c3_hydrogenase_gsu"/>
</dbReference>
<evidence type="ECO:0000256" key="2">
    <source>
        <dbReference type="ARBA" id="ARBA00022448"/>
    </source>
</evidence>
<dbReference type="HAMAP" id="MF_01211">
    <property type="entry name" value="DHODB_Fe_S_bind"/>
    <property type="match status" value="1"/>
</dbReference>
<comment type="similarity">
    <text evidence="1">Belongs to the PyrK family.</text>
</comment>
<sequence>MSLLTDAKVVKQIKLAPHYYRLILAAPATTRAAGPGQFLHVRCGETLEPLLRRPLSIHAVNRERGELAHLYRVAGRGTALLAKKKRGDTINILGPLGRGYTMPSAPERFAVVAGGIGIAPLYFLLQETGARGQSALVFWGASTKEQFFSPAEPFWNADGTGGKYPSIVQEICAQGHQIILATDDGSAGFHGTVTDLFERYLNNPSGREEILSRYREAVTTSGLIKTDGEAGAVCSCSPGAMLNFNQNPESETFARVYGCGPGVMLKELCRIIGTHKIPGEISLEERMGCGVGACLSCACKTRDEEKDGFRYSRVCLEGPVFPAGEVLWD</sequence>
<dbReference type="Gene3D" id="3.40.50.80">
    <property type="entry name" value="Nucleotide-binding domain of ferredoxin-NADP reductase (FNR) module"/>
    <property type="match status" value="1"/>
</dbReference>
<evidence type="ECO:0000256" key="7">
    <source>
        <dbReference type="ARBA" id="ARBA00022975"/>
    </source>
</evidence>
<evidence type="ECO:0000259" key="12">
    <source>
        <dbReference type="PROSITE" id="PS51384"/>
    </source>
</evidence>
<dbReference type="EMBL" id="CAADRN010000343">
    <property type="protein sequence ID" value="VFU18324.1"/>
    <property type="molecule type" value="Genomic_DNA"/>
</dbReference>
<dbReference type="InterPro" id="IPR037117">
    <property type="entry name" value="Dihydroorotate_DH_ele_sf"/>
</dbReference>
<feature type="domain" description="FAD-binding FR-type" evidence="12">
    <location>
        <begin position="2"/>
        <end position="102"/>
    </location>
</feature>
<dbReference type="SUPFAM" id="SSF63380">
    <property type="entry name" value="Riboflavin synthase domain-like"/>
    <property type="match status" value="1"/>
</dbReference>
<dbReference type="GO" id="GO:0046872">
    <property type="term" value="F:metal ion binding"/>
    <property type="evidence" value="ECO:0007669"/>
    <property type="project" value="UniProtKB-KW"/>
</dbReference>
<dbReference type="InterPro" id="IPR017927">
    <property type="entry name" value="FAD-bd_FR_type"/>
</dbReference>
<dbReference type="GO" id="GO:0050660">
    <property type="term" value="F:flavin adenine dinucleotide binding"/>
    <property type="evidence" value="ECO:0007669"/>
    <property type="project" value="InterPro"/>
</dbReference>
<evidence type="ECO:0000256" key="4">
    <source>
        <dbReference type="ARBA" id="ARBA00022714"/>
    </source>
</evidence>
<evidence type="ECO:0000256" key="10">
    <source>
        <dbReference type="ARBA" id="ARBA00023014"/>
    </source>
</evidence>
<keyword evidence="2" id="KW-0813">Transport</keyword>
<organism evidence="13">
    <name type="scientific">anaerobic digester metagenome</name>
    <dbReference type="NCBI Taxonomy" id="1263854"/>
    <lineage>
        <taxon>unclassified sequences</taxon>
        <taxon>metagenomes</taxon>
        <taxon>ecological metagenomes</taxon>
    </lineage>
</organism>
<keyword evidence="5" id="KW-0479">Metal-binding</keyword>
<dbReference type="InterPro" id="IPR019480">
    <property type="entry name" value="Dihydroorotate_DH_Fe-S-bd"/>
</dbReference>
<name>A0A485M692_9ZZZZ</name>
<comment type="cofactor">
    <cofactor evidence="11">
        <name>[2Fe-2S] cluster</name>
        <dbReference type="ChEBI" id="CHEBI:190135"/>
    </cofactor>
</comment>
<keyword evidence="9" id="KW-0408">Iron</keyword>
<evidence type="ECO:0000256" key="6">
    <source>
        <dbReference type="ARBA" id="ARBA00022827"/>
    </source>
</evidence>
<evidence type="ECO:0000313" key="13">
    <source>
        <dbReference type="EMBL" id="VFU18324.1"/>
    </source>
</evidence>
<dbReference type="InterPro" id="IPR023455">
    <property type="entry name" value="Dihydroorotate_DHASE_ETsu"/>
</dbReference>
<reference evidence="13" key="1">
    <citation type="submission" date="2019-03" db="EMBL/GenBank/DDBJ databases">
        <authorList>
            <person name="Hao L."/>
        </authorList>
    </citation>
    <scope>NUCLEOTIDE SEQUENCE</scope>
</reference>
<dbReference type="CDD" id="cd06218">
    <property type="entry name" value="DHOD_e_trans"/>
    <property type="match status" value="1"/>
</dbReference>
<dbReference type="GO" id="GO:0016491">
    <property type="term" value="F:oxidoreductase activity"/>
    <property type="evidence" value="ECO:0007669"/>
    <property type="project" value="InterPro"/>
</dbReference>
<keyword evidence="7" id="KW-0665">Pyrimidine biosynthesis</keyword>
<evidence type="ECO:0000256" key="11">
    <source>
        <dbReference type="ARBA" id="ARBA00034078"/>
    </source>
</evidence>
<dbReference type="PROSITE" id="PS51384">
    <property type="entry name" value="FAD_FR"/>
    <property type="match status" value="1"/>
</dbReference>
<protein>
    <submittedName>
        <fullName evidence="13">Dihydroorotate dehydrogenase B (NAD(+)), electron transfer subunit</fullName>
    </submittedName>
</protein>
<dbReference type="AlphaFoldDB" id="A0A485M692"/>
<evidence type="ECO:0000256" key="1">
    <source>
        <dbReference type="ARBA" id="ARBA00006422"/>
    </source>
</evidence>
<keyword evidence="10" id="KW-0411">Iron-sulfur</keyword>
<dbReference type="InterPro" id="IPR017938">
    <property type="entry name" value="Riboflavin_synthase-like_b-brl"/>
</dbReference>
<dbReference type="PANTHER" id="PTHR43513">
    <property type="entry name" value="DIHYDROOROTATE DEHYDROGENASE B (NAD(+)), ELECTRON TRANSFER SUBUNIT"/>
    <property type="match status" value="1"/>
</dbReference>
<evidence type="ECO:0000256" key="5">
    <source>
        <dbReference type="ARBA" id="ARBA00022723"/>
    </source>
</evidence>
<evidence type="ECO:0000256" key="8">
    <source>
        <dbReference type="ARBA" id="ARBA00022982"/>
    </source>
</evidence>
<dbReference type="PANTHER" id="PTHR43513:SF3">
    <property type="entry name" value="DIHYDROOROTATE DEHYDROGENASE B (NAD(+)), ELECTRON TRANSFER SUBUNIT-RELATED"/>
    <property type="match status" value="1"/>
</dbReference>
<proteinExistence type="inferred from homology"/>
<dbReference type="GO" id="GO:0051537">
    <property type="term" value="F:2 iron, 2 sulfur cluster binding"/>
    <property type="evidence" value="ECO:0007669"/>
    <property type="project" value="UniProtKB-KW"/>
</dbReference>
<evidence type="ECO:0000256" key="3">
    <source>
        <dbReference type="ARBA" id="ARBA00022630"/>
    </source>
</evidence>
<gene>
    <name evidence="13" type="primary">pyrK</name>
    <name evidence="13" type="ORF">SCFA_430005</name>
</gene>
<dbReference type="Gene3D" id="2.40.30.10">
    <property type="entry name" value="Translation factors"/>
    <property type="match status" value="1"/>
</dbReference>